<protein>
    <submittedName>
        <fullName evidence="1">Aldose 1-epimerase</fullName>
    </submittedName>
</protein>
<dbReference type="OrthoDB" id="4739604at2"/>
<dbReference type="Pfam" id="PF01263">
    <property type="entry name" value="Aldose_epim"/>
    <property type="match status" value="1"/>
</dbReference>
<sequence length="303" mass="32877">MSGNQHPTIELGAGGYRAVVDPLGAALRTLSRDGRDLVWGYPEGRPQLSQGQVLIPWPNRIDRGRYAFDGAEYQLELNEPALDNAIHGLTRSLPWKPSEITPASAVFSLHLEGSAGYPFQLELSVRYALDADQGLTTRIEAHNTGDRTAPYGHGTHNFLTLDRPVDETTLLLPASEWLPTDDRLLPTGPARSVAGTGYDFRSARRVGETVLDTAFTGLSTSGDGRIWTVLSDESSAVGLWCDDSYPWIQVFSADRPGPERRRHLAVEPMTCPPNAFATGTDVIALAPGEHTGSSYGITSTPPR</sequence>
<organism evidence="1 2">
    <name type="scientific">Actinorugispora endophytica</name>
    <dbReference type="NCBI Taxonomy" id="1605990"/>
    <lineage>
        <taxon>Bacteria</taxon>
        <taxon>Bacillati</taxon>
        <taxon>Actinomycetota</taxon>
        <taxon>Actinomycetes</taxon>
        <taxon>Streptosporangiales</taxon>
        <taxon>Nocardiopsidaceae</taxon>
        <taxon>Actinorugispora</taxon>
    </lineage>
</organism>
<dbReference type="InterPro" id="IPR037480">
    <property type="entry name" value="YihR-like"/>
</dbReference>
<dbReference type="RefSeq" id="WP_133741464.1">
    <property type="nucleotide sequence ID" value="NZ_SNYN01000006.1"/>
</dbReference>
<dbReference type="PANTHER" id="PTHR10091">
    <property type="entry name" value="ALDOSE-1-EPIMERASE"/>
    <property type="match status" value="1"/>
</dbReference>
<dbReference type="EMBL" id="SNYN01000006">
    <property type="protein sequence ID" value="TDQ52574.1"/>
    <property type="molecule type" value="Genomic_DNA"/>
</dbReference>
<dbReference type="GO" id="GO:0006006">
    <property type="term" value="P:glucose metabolic process"/>
    <property type="evidence" value="ECO:0007669"/>
    <property type="project" value="TreeGrafter"/>
</dbReference>
<dbReference type="AlphaFoldDB" id="A0A4R6UYJ4"/>
<comment type="caution">
    <text evidence="1">The sequence shown here is derived from an EMBL/GenBank/DDBJ whole genome shotgun (WGS) entry which is preliminary data.</text>
</comment>
<accession>A0A4R6UYJ4</accession>
<dbReference type="InterPro" id="IPR011013">
    <property type="entry name" value="Gal_mutarotase_sf_dom"/>
</dbReference>
<dbReference type="GO" id="GO:0004034">
    <property type="term" value="F:aldose 1-epimerase activity"/>
    <property type="evidence" value="ECO:0007669"/>
    <property type="project" value="TreeGrafter"/>
</dbReference>
<gene>
    <name evidence="1" type="ORF">EV190_106215</name>
</gene>
<dbReference type="Proteomes" id="UP000295281">
    <property type="component" value="Unassembled WGS sequence"/>
</dbReference>
<dbReference type="CDD" id="cd09022">
    <property type="entry name" value="Aldose_epim_Ec_YihR"/>
    <property type="match status" value="1"/>
</dbReference>
<dbReference type="Gene3D" id="2.70.98.10">
    <property type="match status" value="1"/>
</dbReference>
<evidence type="ECO:0000313" key="2">
    <source>
        <dbReference type="Proteomes" id="UP000295281"/>
    </source>
</evidence>
<dbReference type="InterPro" id="IPR014718">
    <property type="entry name" value="GH-type_carb-bd"/>
</dbReference>
<proteinExistence type="predicted"/>
<dbReference type="SUPFAM" id="SSF74650">
    <property type="entry name" value="Galactose mutarotase-like"/>
    <property type="match status" value="1"/>
</dbReference>
<dbReference type="GO" id="GO:0030246">
    <property type="term" value="F:carbohydrate binding"/>
    <property type="evidence" value="ECO:0007669"/>
    <property type="project" value="InterPro"/>
</dbReference>
<name>A0A4R6UYJ4_9ACTN</name>
<dbReference type="InterPro" id="IPR008183">
    <property type="entry name" value="Aldose_1/G6P_1-epimerase"/>
</dbReference>
<dbReference type="GO" id="GO:0033499">
    <property type="term" value="P:galactose catabolic process via UDP-galactose, Leloir pathway"/>
    <property type="evidence" value="ECO:0007669"/>
    <property type="project" value="TreeGrafter"/>
</dbReference>
<reference evidence="1 2" key="1">
    <citation type="submission" date="2019-03" db="EMBL/GenBank/DDBJ databases">
        <title>Genomic Encyclopedia of Type Strains, Phase IV (KMG-IV): sequencing the most valuable type-strain genomes for metagenomic binning, comparative biology and taxonomic classification.</title>
        <authorList>
            <person name="Goeker M."/>
        </authorList>
    </citation>
    <scope>NUCLEOTIDE SEQUENCE [LARGE SCALE GENOMIC DNA]</scope>
    <source>
        <strain evidence="1 2">DSM 46770</strain>
    </source>
</reference>
<keyword evidence="2" id="KW-1185">Reference proteome</keyword>
<evidence type="ECO:0000313" key="1">
    <source>
        <dbReference type="EMBL" id="TDQ52574.1"/>
    </source>
</evidence>
<dbReference type="PANTHER" id="PTHR10091:SF0">
    <property type="entry name" value="GALACTOSE MUTAROTASE"/>
    <property type="match status" value="1"/>
</dbReference>